<evidence type="ECO:0000259" key="2">
    <source>
        <dbReference type="Pfam" id="PF01370"/>
    </source>
</evidence>
<evidence type="ECO:0000313" key="3">
    <source>
        <dbReference type="EMBL" id="PIQ85363.1"/>
    </source>
</evidence>
<proteinExistence type="inferred from homology"/>
<reference evidence="3 4" key="1">
    <citation type="submission" date="2017-09" db="EMBL/GenBank/DDBJ databases">
        <title>Depth-based differentiation of microbial function through sediment-hosted aquifers and enrichment of novel symbionts in the deep terrestrial subsurface.</title>
        <authorList>
            <person name="Probst A.J."/>
            <person name="Ladd B."/>
            <person name="Jarett J.K."/>
            <person name="Geller-Mcgrath D.E."/>
            <person name="Sieber C.M."/>
            <person name="Emerson J.B."/>
            <person name="Anantharaman K."/>
            <person name="Thomas B.C."/>
            <person name="Malmstrom R."/>
            <person name="Stieglmeier M."/>
            <person name="Klingl A."/>
            <person name="Woyke T."/>
            <person name="Ryan C.M."/>
            <person name="Banfield J.F."/>
        </authorList>
    </citation>
    <scope>NUCLEOTIDE SEQUENCE [LARGE SCALE GENOMIC DNA]</scope>
    <source>
        <strain evidence="3">CG11_big_fil_rev_8_21_14_0_20_45_26</strain>
    </source>
</reference>
<dbReference type="CDD" id="cd05256">
    <property type="entry name" value="UDP_AE_SDR_e"/>
    <property type="match status" value="1"/>
</dbReference>
<organism evidence="3 4">
    <name type="scientific">Candidatus Abzuiibacterium crystallinum</name>
    <dbReference type="NCBI Taxonomy" id="1974748"/>
    <lineage>
        <taxon>Bacteria</taxon>
        <taxon>Pseudomonadati</taxon>
        <taxon>Candidatus Omnitrophota</taxon>
        <taxon>Candidatus Abzuiibacterium</taxon>
    </lineage>
</organism>
<protein>
    <submittedName>
        <fullName evidence="3">LPS biosynthesis protein WbpP</fullName>
    </submittedName>
</protein>
<accession>A0A2H0LLS2</accession>
<sequence>MKRCLVTGGAGFIGSHIVDALVKRKMRVVVLDNFSTGSMLNLEAVRSKIKIVRGDIRNLRVVKNATKDVDYVFHLAANRAVLRSVDNPLETNENNVTGTLNVLVAARDYGVKRVVYTSSSSVYGDNKKFPLNEAFKPMPESPYAAQKLMGEYYAKLFYCLYGLETVSLRYFNVFGPRQNPESKYSAVIPIFIDCVLKNKSPEIHWDGKQSRDFSYVDNVVEGNLKSMTASSKVAGEVFNIACHDEYSVLDIFNEIKFLLKKPHMRAKFTPKRKGDVRRTYADIQKAKRLLNFKVKTRFKPGMRKTVAWFLSTRGLK</sequence>
<dbReference type="Pfam" id="PF01370">
    <property type="entry name" value="Epimerase"/>
    <property type="match status" value="1"/>
</dbReference>
<dbReference type="Proteomes" id="UP000230859">
    <property type="component" value="Unassembled WGS sequence"/>
</dbReference>
<comment type="similarity">
    <text evidence="1">Belongs to the NAD(P)-dependent epimerase/dehydratase family.</text>
</comment>
<dbReference type="InterPro" id="IPR036291">
    <property type="entry name" value="NAD(P)-bd_dom_sf"/>
</dbReference>
<dbReference type="AlphaFoldDB" id="A0A2H0LLS2"/>
<feature type="domain" description="NAD-dependent epimerase/dehydratase" evidence="2">
    <location>
        <begin position="5"/>
        <end position="241"/>
    </location>
</feature>
<dbReference type="PRINTS" id="PR01713">
    <property type="entry name" value="NUCEPIMERASE"/>
</dbReference>
<dbReference type="PANTHER" id="PTHR43000">
    <property type="entry name" value="DTDP-D-GLUCOSE 4,6-DEHYDRATASE-RELATED"/>
    <property type="match status" value="1"/>
</dbReference>
<dbReference type="SUPFAM" id="SSF51735">
    <property type="entry name" value="NAD(P)-binding Rossmann-fold domains"/>
    <property type="match status" value="1"/>
</dbReference>
<comment type="caution">
    <text evidence="3">The sequence shown here is derived from an EMBL/GenBank/DDBJ whole genome shotgun (WGS) entry which is preliminary data.</text>
</comment>
<dbReference type="InterPro" id="IPR001509">
    <property type="entry name" value="Epimerase_deHydtase"/>
</dbReference>
<dbReference type="EMBL" id="PCVY01000068">
    <property type="protein sequence ID" value="PIQ85363.1"/>
    <property type="molecule type" value="Genomic_DNA"/>
</dbReference>
<dbReference type="Gene3D" id="3.90.25.10">
    <property type="entry name" value="UDP-galactose 4-epimerase, domain 1"/>
    <property type="match status" value="1"/>
</dbReference>
<dbReference type="Gene3D" id="3.40.50.720">
    <property type="entry name" value="NAD(P)-binding Rossmann-like Domain"/>
    <property type="match status" value="1"/>
</dbReference>
<name>A0A2H0LLS2_9BACT</name>
<evidence type="ECO:0000256" key="1">
    <source>
        <dbReference type="ARBA" id="ARBA00007637"/>
    </source>
</evidence>
<gene>
    <name evidence="3" type="ORF">COV74_09190</name>
</gene>
<evidence type="ECO:0000313" key="4">
    <source>
        <dbReference type="Proteomes" id="UP000230859"/>
    </source>
</evidence>